<dbReference type="EMBL" id="BAABGA010000035">
    <property type="protein sequence ID" value="GAA4455496.1"/>
    <property type="molecule type" value="Genomic_DNA"/>
</dbReference>
<feature type="compositionally biased region" description="Basic and acidic residues" evidence="1">
    <location>
        <begin position="197"/>
        <end position="214"/>
    </location>
</feature>
<proteinExistence type="predicted"/>
<feature type="region of interest" description="Disordered" evidence="1">
    <location>
        <begin position="197"/>
        <end position="217"/>
    </location>
</feature>
<organism evidence="3 4">
    <name type="scientific">Novipirellula rosea</name>
    <dbReference type="NCBI Taxonomy" id="1031540"/>
    <lineage>
        <taxon>Bacteria</taxon>
        <taxon>Pseudomonadati</taxon>
        <taxon>Planctomycetota</taxon>
        <taxon>Planctomycetia</taxon>
        <taxon>Pirellulales</taxon>
        <taxon>Pirellulaceae</taxon>
        <taxon>Novipirellula</taxon>
    </lineage>
</organism>
<feature type="region of interest" description="Disordered" evidence="1">
    <location>
        <begin position="474"/>
        <end position="729"/>
    </location>
</feature>
<evidence type="ECO:0000313" key="4">
    <source>
        <dbReference type="Proteomes" id="UP001500840"/>
    </source>
</evidence>
<reference evidence="4" key="1">
    <citation type="journal article" date="2019" name="Int. J. Syst. Evol. Microbiol.">
        <title>The Global Catalogue of Microorganisms (GCM) 10K type strain sequencing project: providing services to taxonomists for standard genome sequencing and annotation.</title>
        <authorList>
            <consortium name="The Broad Institute Genomics Platform"/>
            <consortium name="The Broad Institute Genome Sequencing Center for Infectious Disease"/>
            <person name="Wu L."/>
            <person name="Ma J."/>
        </authorList>
    </citation>
    <scope>NUCLEOTIDE SEQUENCE [LARGE SCALE GENOMIC DNA]</scope>
    <source>
        <strain evidence="4">JCM 17759</strain>
    </source>
</reference>
<name>A0ABP8MWK5_9BACT</name>
<feature type="compositionally biased region" description="Polar residues" evidence="1">
    <location>
        <begin position="541"/>
        <end position="556"/>
    </location>
</feature>
<dbReference type="Proteomes" id="UP001500840">
    <property type="component" value="Unassembled WGS sequence"/>
</dbReference>
<feature type="compositionally biased region" description="Basic and acidic residues" evidence="1">
    <location>
        <begin position="1333"/>
        <end position="1356"/>
    </location>
</feature>
<keyword evidence="2" id="KW-0472">Membrane</keyword>
<evidence type="ECO:0000313" key="3">
    <source>
        <dbReference type="EMBL" id="GAA4455496.1"/>
    </source>
</evidence>
<dbReference type="PANTHER" id="PTHR23211">
    <property type="entry name" value="TRANS-GOLGI NETWORK INTEGRAL MEMBRANE PROTEIN TGN38"/>
    <property type="match status" value="1"/>
</dbReference>
<keyword evidence="4" id="KW-1185">Reference proteome</keyword>
<feature type="compositionally biased region" description="Polar residues" evidence="1">
    <location>
        <begin position="567"/>
        <end position="590"/>
    </location>
</feature>
<feature type="transmembrane region" description="Helical" evidence="2">
    <location>
        <begin position="22"/>
        <end position="44"/>
    </location>
</feature>
<keyword evidence="2" id="KW-0812">Transmembrane</keyword>
<keyword evidence="2" id="KW-1133">Transmembrane helix</keyword>
<comment type="caution">
    <text evidence="3">The sequence shown here is derived from an EMBL/GenBank/DDBJ whole genome shotgun (WGS) entry which is preliminary data.</text>
</comment>
<accession>A0ABP8MWK5</accession>
<dbReference type="PANTHER" id="PTHR23211:SF0">
    <property type="entry name" value="TRANS-GOLGI NETWORK INTEGRAL MEMBRANE PROTEIN 2"/>
    <property type="match status" value="1"/>
</dbReference>
<feature type="compositionally biased region" description="Basic and acidic residues" evidence="1">
    <location>
        <begin position="616"/>
        <end position="658"/>
    </location>
</feature>
<protein>
    <recommendedName>
        <fullName evidence="5">Chromosome partition protein Smc</fullName>
    </recommendedName>
</protein>
<feature type="transmembrane region" description="Helical" evidence="2">
    <location>
        <begin position="122"/>
        <end position="139"/>
    </location>
</feature>
<feature type="compositionally biased region" description="Basic and acidic residues" evidence="1">
    <location>
        <begin position="592"/>
        <end position="605"/>
    </location>
</feature>
<evidence type="ECO:0000256" key="1">
    <source>
        <dbReference type="SAM" id="MobiDB-lite"/>
    </source>
</evidence>
<sequence>MLISLMILSMALDWLFPFMDPLVRPLMTSATMIASAITVAMMGIKPIRRSLGWHHAASCVDVGVPQLEERWSTVASLSTRDQSADSPTAKAMAAQVTSEAIAMERIVRPDAIASPGPLRQTLVVAAVMGIILIGMIAASPKQISILLQRFWNPTSNITATQLTSVTGDLRVPRGDTIDLVTKLSGVSRSTAMLTLRDSEGHEQTHRLRPDDKMTDQFSHPMRVDESLSYRIRSGDAQTDWNHVQAIDYPEIAELQFLIEFPEYTDRPSVHRDLLPRRIKVVQGSNLTLAIKSLEPLQRLSISLSAAKQSLRDVESDQASLDETVQDLVPDADGWYQYRMQLIDDVVLRPVLASRDGLTNQRKTFCRIDVIADKAPVARVVSPTDEMAVAVDETIEIEFEAHDDHGIATAELVVYDETQKDAEGNPKVVAVKEIPLGDQKMQKHVLGKTQLDLKELNLPEGSEISYAVRVSDNRNVPVAEPSMPESSSPNSNTGDQDGTQIAEMPKPTADDRNAKDNAASPTANEQGLARQDSEDADRMPTQPDSDANQSDKTQAVANETDKDPAAVANQSPSESASKQNSPAKNPASSSEPIAKRSEDDTTRGDASEANTPQMNADDPRDQTVENRDVKSTDKVAGKNDEGETDKSNSDVANKDKVVTEEAAPTRDSAPSDVMPEPNKPDKTASPAASSLANVPAKPSASNTPPSPPAKYSLKPQRSHSGQKTMTGRRRLKITARLAAIAEANDRPGEEMEVRDNVVTIDKMLAEIETGLKQLLDHRIADADRAEQFRRLDLGLGNIEAYVADLREQTRQNQYAFVGLQMVDIARTHVTPARDRVFAAIQRPNASDADATVSLQHVVRARELLEALLKRYDRVVQEKKLKRSLDETVTMYEIYIEKRRTLMRESRQNRNPLERKMGIIEVDQEYLDRFAEVVKLRREMMDEFAQMLGDDPRLLSRYLELVKRRRNSLRDRLTDISQRQYDATEEVLGWLQIDESQKPDLWTIIVELRLHSATDLAKDAAELAERIEKQMPLELDAAVGTPADVIRQAKQIAGLARTISFDADKVIAAAGSVEEQASLVSHARTLVAQFDRFSATLDRLLFENEAVDAIADYVEPRMLETRTVADQADSWAILSQSLAEQSYLRIVQTEQHRIAVETQMLRVEMLDMKTELEGQFQQLAESPIPNEIEVMIEELHRLMETITFNQAAAAFRASQTQLDSAARQQQLATERLIEAEQLFDRIRRAVVDALDQYDVQNPNIADLRDPTLDEFLARLEREPNIAAQLGIPNRPQNLRVIADSVFWQQSGAGSLGDSGQAAAARLKEAMKMKRTLKKAKQDKPEPQELSDEQREKREEAKKTQQMLEKSLVEIQEQRDDPNTTEAQRRRLEKLAEDVQKMIDLSDDENGNRAAWERMVQSDEAAGLLRAISAGEAIPDQQWNKLLSTLDDGLWQVRGKQPPAAYRKAIEQYQDQIRELMQTIDED</sequence>
<gene>
    <name evidence="3" type="ORF">GCM10023156_29610</name>
</gene>
<feature type="region of interest" description="Disordered" evidence="1">
    <location>
        <begin position="1328"/>
        <end position="1359"/>
    </location>
</feature>
<feature type="compositionally biased region" description="Low complexity" evidence="1">
    <location>
        <begin position="479"/>
        <end position="491"/>
    </location>
</feature>
<evidence type="ECO:0000256" key="2">
    <source>
        <dbReference type="SAM" id="Phobius"/>
    </source>
</evidence>
<evidence type="ECO:0008006" key="5">
    <source>
        <dbReference type="Google" id="ProtNLM"/>
    </source>
</evidence>